<dbReference type="EMBL" id="JARJLG010000229">
    <property type="protein sequence ID" value="KAJ7725293.1"/>
    <property type="molecule type" value="Genomic_DNA"/>
</dbReference>
<accession>A0AAD7HQN6</accession>
<sequence>MYVVDMADGFKDINDMRTLRIPCSERFKRAFKVPYVSSTYDNQRQWWERAGKFPALTADAIKAGHTQAGLWSLFRQNVAALEKAEQPSSPDQPSKITAELGHDLVISLFQIPKRTRSRSVLVRSSSEVLEIQPAGLEDPSGFDPGSLRIRNKGFGFSRGKYKG</sequence>
<evidence type="ECO:0000313" key="1">
    <source>
        <dbReference type="EMBL" id="KAJ7725293.1"/>
    </source>
</evidence>
<evidence type="ECO:0000313" key="2">
    <source>
        <dbReference type="Proteomes" id="UP001215280"/>
    </source>
</evidence>
<keyword evidence="2" id="KW-1185">Reference proteome</keyword>
<proteinExistence type="predicted"/>
<dbReference type="Proteomes" id="UP001215280">
    <property type="component" value="Unassembled WGS sequence"/>
</dbReference>
<organism evidence="1 2">
    <name type="scientific">Mycena maculata</name>
    <dbReference type="NCBI Taxonomy" id="230809"/>
    <lineage>
        <taxon>Eukaryota</taxon>
        <taxon>Fungi</taxon>
        <taxon>Dikarya</taxon>
        <taxon>Basidiomycota</taxon>
        <taxon>Agaricomycotina</taxon>
        <taxon>Agaricomycetes</taxon>
        <taxon>Agaricomycetidae</taxon>
        <taxon>Agaricales</taxon>
        <taxon>Marasmiineae</taxon>
        <taxon>Mycenaceae</taxon>
        <taxon>Mycena</taxon>
    </lineage>
</organism>
<protein>
    <submittedName>
        <fullName evidence="1">Uncharacterized protein</fullName>
    </submittedName>
</protein>
<gene>
    <name evidence="1" type="ORF">DFH07DRAFT_783037</name>
</gene>
<name>A0AAD7HQN6_9AGAR</name>
<reference evidence="1" key="1">
    <citation type="submission" date="2023-03" db="EMBL/GenBank/DDBJ databases">
        <title>Massive genome expansion in bonnet fungi (Mycena s.s.) driven by repeated elements and novel gene families across ecological guilds.</title>
        <authorList>
            <consortium name="Lawrence Berkeley National Laboratory"/>
            <person name="Harder C.B."/>
            <person name="Miyauchi S."/>
            <person name="Viragh M."/>
            <person name="Kuo A."/>
            <person name="Thoen E."/>
            <person name="Andreopoulos B."/>
            <person name="Lu D."/>
            <person name="Skrede I."/>
            <person name="Drula E."/>
            <person name="Henrissat B."/>
            <person name="Morin E."/>
            <person name="Kohler A."/>
            <person name="Barry K."/>
            <person name="LaButti K."/>
            <person name="Morin E."/>
            <person name="Salamov A."/>
            <person name="Lipzen A."/>
            <person name="Mereny Z."/>
            <person name="Hegedus B."/>
            <person name="Baldrian P."/>
            <person name="Stursova M."/>
            <person name="Weitz H."/>
            <person name="Taylor A."/>
            <person name="Grigoriev I.V."/>
            <person name="Nagy L.G."/>
            <person name="Martin F."/>
            <person name="Kauserud H."/>
        </authorList>
    </citation>
    <scope>NUCLEOTIDE SEQUENCE</scope>
    <source>
        <strain evidence="1">CBHHK188m</strain>
    </source>
</reference>
<dbReference type="AlphaFoldDB" id="A0AAD7HQN6"/>
<comment type="caution">
    <text evidence="1">The sequence shown here is derived from an EMBL/GenBank/DDBJ whole genome shotgun (WGS) entry which is preliminary data.</text>
</comment>